<dbReference type="Proteomes" id="UP001497457">
    <property type="component" value="Chromosome 22rd"/>
</dbReference>
<dbReference type="PANTHER" id="PTHR34223:SF88">
    <property type="entry name" value="OS11G0200950 PROTEIN"/>
    <property type="match status" value="1"/>
</dbReference>
<protein>
    <submittedName>
        <fullName evidence="1">Uncharacterized protein</fullName>
    </submittedName>
</protein>
<reference evidence="2" key="1">
    <citation type="submission" date="2024-06" db="EMBL/GenBank/DDBJ databases">
        <authorList>
            <person name="Ryan C."/>
        </authorList>
    </citation>
    <scope>NUCLEOTIDE SEQUENCE [LARGE SCALE GENOMIC DNA]</scope>
</reference>
<gene>
    <name evidence="1" type="ORF">URODEC1_LOCUS57871</name>
</gene>
<evidence type="ECO:0000313" key="2">
    <source>
        <dbReference type="Proteomes" id="UP001497457"/>
    </source>
</evidence>
<organism evidence="1 2">
    <name type="scientific">Urochloa decumbens</name>
    <dbReference type="NCBI Taxonomy" id="240449"/>
    <lineage>
        <taxon>Eukaryota</taxon>
        <taxon>Viridiplantae</taxon>
        <taxon>Streptophyta</taxon>
        <taxon>Embryophyta</taxon>
        <taxon>Tracheophyta</taxon>
        <taxon>Spermatophyta</taxon>
        <taxon>Magnoliopsida</taxon>
        <taxon>Liliopsida</taxon>
        <taxon>Poales</taxon>
        <taxon>Poaceae</taxon>
        <taxon>PACMAD clade</taxon>
        <taxon>Panicoideae</taxon>
        <taxon>Panicodae</taxon>
        <taxon>Paniceae</taxon>
        <taxon>Melinidinae</taxon>
        <taxon>Urochloa</taxon>
    </lineage>
</organism>
<name>A0ABC9AV19_9POAL</name>
<dbReference type="PANTHER" id="PTHR34223">
    <property type="entry name" value="OS11G0201299 PROTEIN"/>
    <property type="match status" value="1"/>
</dbReference>
<evidence type="ECO:0000313" key="1">
    <source>
        <dbReference type="EMBL" id="CAL4985275.1"/>
    </source>
</evidence>
<proteinExistence type="predicted"/>
<dbReference type="InterPro" id="IPR053197">
    <property type="entry name" value="F-box_SCFL_complex_component"/>
</dbReference>
<sequence length="251" mass="28622">MRDCDISSSRISSQSLKYLTISGTMFPGISRRRTRISAPSLVWLQLTDNTTPPLLESMPSLVKAFVRLNDAVAYCGKEEFGGSCSDDSCDNCADDGRLTEDCILLKGLSKAESLELVSKPGEFIFKRDLNWCPLFSNLKTLLLNEWCVEIDFDALICFLEHTPVLEKLTLQLCQAPENWVEPRGFYIPSKKPFASNKLKVVEIKCREFDERVHQISRLLSIYNACIEQINIQWFARSSQCYSFQTHPDDQQ</sequence>
<reference evidence="1 2" key="2">
    <citation type="submission" date="2024-10" db="EMBL/GenBank/DDBJ databases">
        <authorList>
            <person name="Ryan C."/>
        </authorList>
    </citation>
    <scope>NUCLEOTIDE SEQUENCE [LARGE SCALE GENOMIC DNA]</scope>
</reference>
<dbReference type="AlphaFoldDB" id="A0ABC9AV19"/>
<accession>A0ABC9AV19</accession>
<keyword evidence="2" id="KW-1185">Reference proteome</keyword>
<dbReference type="EMBL" id="OZ075132">
    <property type="protein sequence ID" value="CAL4985275.1"/>
    <property type="molecule type" value="Genomic_DNA"/>
</dbReference>